<dbReference type="Proteomes" id="UP000726737">
    <property type="component" value="Unassembled WGS sequence"/>
</dbReference>
<keyword evidence="2" id="KW-1185">Reference proteome</keyword>
<comment type="caution">
    <text evidence="1">The sequence shown here is derived from an EMBL/GenBank/DDBJ whole genome shotgun (WGS) entry which is preliminary data.</text>
</comment>
<dbReference type="AlphaFoldDB" id="A0A9P6Q3W1"/>
<organism evidence="1 2">
    <name type="scientific">Mortierella polycephala</name>
    <dbReference type="NCBI Taxonomy" id="41804"/>
    <lineage>
        <taxon>Eukaryota</taxon>
        <taxon>Fungi</taxon>
        <taxon>Fungi incertae sedis</taxon>
        <taxon>Mucoromycota</taxon>
        <taxon>Mortierellomycotina</taxon>
        <taxon>Mortierellomycetes</taxon>
        <taxon>Mortierellales</taxon>
        <taxon>Mortierellaceae</taxon>
        <taxon>Mortierella</taxon>
    </lineage>
</organism>
<evidence type="ECO:0000313" key="1">
    <source>
        <dbReference type="EMBL" id="KAG0260062.1"/>
    </source>
</evidence>
<accession>A0A9P6Q3W1</accession>
<dbReference type="EMBL" id="JAAAJA010000166">
    <property type="protein sequence ID" value="KAG0260062.1"/>
    <property type="molecule type" value="Genomic_DNA"/>
</dbReference>
<evidence type="ECO:0000313" key="2">
    <source>
        <dbReference type="Proteomes" id="UP000726737"/>
    </source>
</evidence>
<gene>
    <name evidence="1" type="ORF">BG011_002171</name>
</gene>
<dbReference type="OrthoDB" id="2349768at2759"/>
<sequence length="177" mass="20034">MSAPSTSYSGSRSWNRSFSSMVFMALAVVCFTSTSILVEAQSWGSNFFVSPTASTTWYLGDTVNIRFNRALSFRDSNNTMLYLEYTTRACQGSRPDEERYCDNRATKVSAMGQIQSGADSYQWTIPTTLDLQLSRGKFHLYDYNGHSSESFAIRPARRHFPKIGMVDQEGMAYLDRN</sequence>
<name>A0A9P6Q3W1_9FUNG</name>
<proteinExistence type="predicted"/>
<reference evidence="1" key="1">
    <citation type="journal article" date="2020" name="Fungal Divers.">
        <title>Resolving the Mortierellaceae phylogeny through synthesis of multi-gene phylogenetics and phylogenomics.</title>
        <authorList>
            <person name="Vandepol N."/>
            <person name="Liber J."/>
            <person name="Desiro A."/>
            <person name="Na H."/>
            <person name="Kennedy M."/>
            <person name="Barry K."/>
            <person name="Grigoriev I.V."/>
            <person name="Miller A.N."/>
            <person name="O'Donnell K."/>
            <person name="Stajich J.E."/>
            <person name="Bonito G."/>
        </authorList>
    </citation>
    <scope>NUCLEOTIDE SEQUENCE</scope>
    <source>
        <strain evidence="1">KOD948</strain>
    </source>
</reference>
<protein>
    <submittedName>
        <fullName evidence="1">Uncharacterized protein</fullName>
    </submittedName>
</protein>